<dbReference type="PANTHER" id="PTHR23235">
    <property type="entry name" value="KRUEPPEL-LIKE TRANSCRIPTION FACTOR"/>
    <property type="match status" value="1"/>
</dbReference>
<feature type="binding site" evidence="17">
    <location>
        <position position="62"/>
    </location>
    <ligand>
        <name>Zn(2+)</name>
        <dbReference type="ChEBI" id="CHEBI:29105"/>
    </ligand>
</feature>
<dbReference type="InterPro" id="IPR036236">
    <property type="entry name" value="Znf_C2H2_sf"/>
</dbReference>
<evidence type="ECO:0000313" key="21">
    <source>
        <dbReference type="Proteomes" id="UP000594454"/>
    </source>
</evidence>
<dbReference type="InterPro" id="IPR012934">
    <property type="entry name" value="Znf_AD"/>
</dbReference>
<keyword evidence="6 17" id="KW-0479">Metal-binding</keyword>
<dbReference type="GO" id="GO:0048598">
    <property type="term" value="P:embryonic morphogenesis"/>
    <property type="evidence" value="ECO:0007669"/>
    <property type="project" value="UniProtKB-ARBA"/>
</dbReference>
<evidence type="ECO:0000256" key="13">
    <source>
        <dbReference type="ARBA" id="ARBA00023242"/>
    </source>
</evidence>
<protein>
    <recommendedName>
        <fullName evidence="4">protein-serine/threonine phosphatase</fullName>
        <ecNumber evidence="4">3.1.3.16</ecNumber>
    </recommendedName>
</protein>
<dbReference type="GO" id="GO:0002009">
    <property type="term" value="P:morphogenesis of an epithelium"/>
    <property type="evidence" value="ECO:0007669"/>
    <property type="project" value="UniProtKB-ARBA"/>
</dbReference>
<dbReference type="OrthoDB" id="57957at2759"/>
<dbReference type="GO" id="GO:0005634">
    <property type="term" value="C:nucleus"/>
    <property type="evidence" value="ECO:0007669"/>
    <property type="project" value="UniProtKB-SubCell"/>
</dbReference>
<keyword evidence="13" id="KW-0539">Nucleus</keyword>
<evidence type="ECO:0000259" key="18">
    <source>
        <dbReference type="PROSITE" id="PS50157"/>
    </source>
</evidence>
<feature type="domain" description="C2H2-type" evidence="18">
    <location>
        <begin position="343"/>
        <end position="370"/>
    </location>
</feature>
<dbReference type="FunFam" id="3.30.160.60:FF:000912">
    <property type="entry name" value="Zinc finger protein 660"/>
    <property type="match status" value="1"/>
</dbReference>
<dbReference type="PANTHER" id="PTHR23235:SF157">
    <property type="entry name" value="FEZ FAMILY ZINC FINGER PROTEIN 1"/>
    <property type="match status" value="1"/>
</dbReference>
<feature type="binding site" evidence="17">
    <location>
        <position position="10"/>
    </location>
    <ligand>
        <name>Zn(2+)</name>
        <dbReference type="ChEBI" id="CHEBI:29105"/>
    </ligand>
</feature>
<evidence type="ECO:0000256" key="10">
    <source>
        <dbReference type="ARBA" id="ARBA00022833"/>
    </source>
</evidence>
<dbReference type="GO" id="GO:0008420">
    <property type="term" value="F:RNA polymerase II CTD heptapeptide repeat phosphatase activity"/>
    <property type="evidence" value="ECO:0007669"/>
    <property type="project" value="UniProtKB-ARBA"/>
</dbReference>
<dbReference type="Pfam" id="PF00096">
    <property type="entry name" value="zf-C2H2"/>
    <property type="match status" value="6"/>
</dbReference>
<evidence type="ECO:0000259" key="19">
    <source>
        <dbReference type="PROSITE" id="PS51915"/>
    </source>
</evidence>
<feature type="domain" description="ZAD" evidence="19">
    <location>
        <begin position="8"/>
        <end position="86"/>
    </location>
</feature>
<dbReference type="Pfam" id="PF04722">
    <property type="entry name" value="Ssu72"/>
    <property type="match status" value="1"/>
</dbReference>
<dbReference type="PROSITE" id="PS51915">
    <property type="entry name" value="ZAD"/>
    <property type="match status" value="1"/>
</dbReference>
<dbReference type="Pfam" id="PF07776">
    <property type="entry name" value="zf-AD"/>
    <property type="match status" value="1"/>
</dbReference>
<dbReference type="FunFam" id="3.40.50.2300:FF:000039">
    <property type="entry name" value="RNA polymerase II subunit A C-terminal domain phosphatase"/>
    <property type="match status" value="1"/>
</dbReference>
<comment type="subcellular location">
    <subcellularLocation>
        <location evidence="1">Nucleus</location>
    </subcellularLocation>
</comment>
<feature type="domain" description="C2H2-type" evidence="18">
    <location>
        <begin position="203"/>
        <end position="230"/>
    </location>
</feature>
<dbReference type="FunFam" id="3.30.160.60:FF:000100">
    <property type="entry name" value="Zinc finger 45-like"/>
    <property type="match status" value="1"/>
</dbReference>
<dbReference type="EMBL" id="LR899012">
    <property type="protein sequence ID" value="CAD7087277.1"/>
    <property type="molecule type" value="Genomic_DNA"/>
</dbReference>
<keyword evidence="9" id="KW-0378">Hydrolase</keyword>
<feature type="domain" description="C2H2-type" evidence="18">
    <location>
        <begin position="287"/>
        <end position="314"/>
    </location>
</feature>
<feature type="domain" description="C2H2-type" evidence="18">
    <location>
        <begin position="315"/>
        <end position="342"/>
    </location>
</feature>
<dbReference type="SMART" id="SM00868">
    <property type="entry name" value="zf-AD"/>
    <property type="match status" value="1"/>
</dbReference>
<comment type="similarity">
    <text evidence="3">Belongs to the SSU72 phosphatase family.</text>
</comment>
<dbReference type="GO" id="GO:0000981">
    <property type="term" value="F:DNA-binding transcription factor activity, RNA polymerase II-specific"/>
    <property type="evidence" value="ECO:0007669"/>
    <property type="project" value="TreeGrafter"/>
</dbReference>
<evidence type="ECO:0000256" key="7">
    <source>
        <dbReference type="ARBA" id="ARBA00022737"/>
    </source>
</evidence>
<dbReference type="GO" id="GO:0045595">
    <property type="term" value="P:regulation of cell differentiation"/>
    <property type="evidence" value="ECO:0007669"/>
    <property type="project" value="UniProtKB-ARBA"/>
</dbReference>
<keyword evidence="5" id="KW-0507">mRNA processing</keyword>
<reference evidence="20 21" key="1">
    <citation type="submission" date="2020-11" db="EMBL/GenBank/DDBJ databases">
        <authorList>
            <person name="Wallbank WR R."/>
            <person name="Pardo Diaz C."/>
            <person name="Kozak K."/>
            <person name="Martin S."/>
            <person name="Jiggins C."/>
            <person name="Moest M."/>
            <person name="Warren A I."/>
            <person name="Generalovic N T."/>
            <person name="Byers J.R.P. K."/>
            <person name="Montejo-Kovacevich G."/>
            <person name="Yen C E."/>
        </authorList>
    </citation>
    <scope>NUCLEOTIDE SEQUENCE [LARGE SCALE GENOMIC DNA]</scope>
</reference>
<evidence type="ECO:0000256" key="14">
    <source>
        <dbReference type="ARBA" id="ARBA00047761"/>
    </source>
</evidence>
<dbReference type="Gene3D" id="3.40.1800.20">
    <property type="match status" value="1"/>
</dbReference>
<dbReference type="GO" id="GO:0000122">
    <property type="term" value="P:negative regulation of transcription by RNA polymerase II"/>
    <property type="evidence" value="ECO:0007669"/>
    <property type="project" value="UniProtKB-ARBA"/>
</dbReference>
<evidence type="ECO:0000256" key="8">
    <source>
        <dbReference type="ARBA" id="ARBA00022771"/>
    </source>
</evidence>
<dbReference type="FunFam" id="3.30.160.60:FF:000663">
    <property type="entry name" value="Zinc finger protein 45"/>
    <property type="match status" value="1"/>
</dbReference>
<dbReference type="SUPFAM" id="SSF57716">
    <property type="entry name" value="Glucocorticoid receptor-like (DNA-binding domain)"/>
    <property type="match status" value="1"/>
</dbReference>
<keyword evidence="8 16" id="KW-0863">Zinc-finger</keyword>
<evidence type="ECO:0000256" key="17">
    <source>
        <dbReference type="PROSITE-ProRule" id="PRU01263"/>
    </source>
</evidence>
<comment type="similarity">
    <text evidence="2">Belongs to the krueppel C2H2-type zinc-finger protein family.</text>
</comment>
<dbReference type="InterPro" id="IPR006811">
    <property type="entry name" value="RNA_pol_II_suA"/>
</dbReference>
<organism evidence="20 21">
    <name type="scientific">Hermetia illucens</name>
    <name type="common">Black soldier fly</name>
    <dbReference type="NCBI Taxonomy" id="343691"/>
    <lineage>
        <taxon>Eukaryota</taxon>
        <taxon>Metazoa</taxon>
        <taxon>Ecdysozoa</taxon>
        <taxon>Arthropoda</taxon>
        <taxon>Hexapoda</taxon>
        <taxon>Insecta</taxon>
        <taxon>Pterygota</taxon>
        <taxon>Neoptera</taxon>
        <taxon>Endopterygota</taxon>
        <taxon>Diptera</taxon>
        <taxon>Brachycera</taxon>
        <taxon>Stratiomyomorpha</taxon>
        <taxon>Stratiomyidae</taxon>
        <taxon>Hermetiinae</taxon>
        <taxon>Hermetia</taxon>
    </lineage>
</organism>
<evidence type="ECO:0000256" key="9">
    <source>
        <dbReference type="ARBA" id="ARBA00022801"/>
    </source>
</evidence>
<comment type="catalytic activity">
    <reaction evidence="14">
        <text>O-phospho-L-seryl-[protein] + H2O = L-seryl-[protein] + phosphate</text>
        <dbReference type="Rhea" id="RHEA:20629"/>
        <dbReference type="Rhea" id="RHEA-COMP:9863"/>
        <dbReference type="Rhea" id="RHEA-COMP:11604"/>
        <dbReference type="ChEBI" id="CHEBI:15377"/>
        <dbReference type="ChEBI" id="CHEBI:29999"/>
        <dbReference type="ChEBI" id="CHEBI:43474"/>
        <dbReference type="ChEBI" id="CHEBI:83421"/>
        <dbReference type="EC" id="3.1.3.16"/>
    </reaction>
</comment>
<dbReference type="PROSITE" id="PS50157">
    <property type="entry name" value="ZINC_FINGER_C2H2_2"/>
    <property type="match status" value="8"/>
</dbReference>
<evidence type="ECO:0000256" key="11">
    <source>
        <dbReference type="ARBA" id="ARBA00022912"/>
    </source>
</evidence>
<evidence type="ECO:0000256" key="12">
    <source>
        <dbReference type="ARBA" id="ARBA00023125"/>
    </source>
</evidence>
<dbReference type="Pfam" id="PF12874">
    <property type="entry name" value="zf-met"/>
    <property type="match status" value="1"/>
</dbReference>
<dbReference type="PROSITE" id="PS00028">
    <property type="entry name" value="ZINC_FINGER_C2H2_1"/>
    <property type="match status" value="8"/>
</dbReference>
<evidence type="ECO:0000256" key="16">
    <source>
        <dbReference type="PROSITE-ProRule" id="PRU00042"/>
    </source>
</evidence>
<proteinExistence type="inferred from homology"/>
<dbReference type="Gene3D" id="3.30.160.60">
    <property type="entry name" value="Classic Zinc Finger"/>
    <property type="match status" value="7"/>
</dbReference>
<feature type="domain" description="C2H2-type" evidence="18">
    <location>
        <begin position="371"/>
        <end position="399"/>
    </location>
</feature>
<evidence type="ECO:0000256" key="3">
    <source>
        <dbReference type="ARBA" id="ARBA00008978"/>
    </source>
</evidence>
<keyword evidence="10 17" id="KW-0862">Zinc</keyword>
<comment type="catalytic activity">
    <reaction evidence="15">
        <text>O-phospho-L-threonyl-[protein] + H2O = L-threonyl-[protein] + phosphate</text>
        <dbReference type="Rhea" id="RHEA:47004"/>
        <dbReference type="Rhea" id="RHEA-COMP:11060"/>
        <dbReference type="Rhea" id="RHEA-COMP:11605"/>
        <dbReference type="ChEBI" id="CHEBI:15377"/>
        <dbReference type="ChEBI" id="CHEBI:30013"/>
        <dbReference type="ChEBI" id="CHEBI:43474"/>
        <dbReference type="ChEBI" id="CHEBI:61977"/>
        <dbReference type="EC" id="3.1.3.16"/>
    </reaction>
</comment>
<feature type="binding site" evidence="17">
    <location>
        <position position="13"/>
    </location>
    <ligand>
        <name>Zn(2+)</name>
        <dbReference type="ChEBI" id="CHEBI:29105"/>
    </ligand>
</feature>
<dbReference type="EC" id="3.1.3.16" evidence="4"/>
<dbReference type="FunFam" id="3.40.50.2300:FF:000313">
    <property type="entry name" value="Ssu72 CTD phosphatase, isoform B"/>
    <property type="match status" value="1"/>
</dbReference>
<evidence type="ECO:0000256" key="6">
    <source>
        <dbReference type="ARBA" id="ARBA00022723"/>
    </source>
</evidence>
<dbReference type="GO" id="GO:0008270">
    <property type="term" value="F:zinc ion binding"/>
    <property type="evidence" value="ECO:0007669"/>
    <property type="project" value="UniProtKB-UniRule"/>
</dbReference>
<feature type="binding site" evidence="17">
    <location>
        <position position="59"/>
    </location>
    <ligand>
        <name>Zn(2+)</name>
        <dbReference type="ChEBI" id="CHEBI:29105"/>
    </ligand>
</feature>
<dbReference type="SMART" id="SM00355">
    <property type="entry name" value="ZnF_C2H2"/>
    <property type="match status" value="8"/>
</dbReference>
<feature type="domain" description="C2H2-type" evidence="18">
    <location>
        <begin position="231"/>
        <end position="258"/>
    </location>
</feature>
<dbReference type="Proteomes" id="UP000594454">
    <property type="component" value="Chromosome 4"/>
</dbReference>
<dbReference type="Gene3D" id="3.40.50.2300">
    <property type="match status" value="2"/>
</dbReference>
<dbReference type="InterPro" id="IPR013087">
    <property type="entry name" value="Znf_C2H2_type"/>
</dbReference>
<name>A0A7R8YVG3_HERIL</name>
<keyword evidence="7" id="KW-0677">Repeat</keyword>
<keyword evidence="21" id="KW-1185">Reference proteome</keyword>
<evidence type="ECO:0000256" key="15">
    <source>
        <dbReference type="ARBA" id="ARBA00048336"/>
    </source>
</evidence>
<dbReference type="InParanoid" id="A0A7R8YVG3"/>
<keyword evidence="12" id="KW-0238">DNA-binding</keyword>
<evidence type="ECO:0000256" key="2">
    <source>
        <dbReference type="ARBA" id="ARBA00006991"/>
    </source>
</evidence>
<dbReference type="AlphaFoldDB" id="A0A7R8YVG3"/>
<dbReference type="GO" id="GO:0000978">
    <property type="term" value="F:RNA polymerase II cis-regulatory region sequence-specific DNA binding"/>
    <property type="evidence" value="ECO:0007669"/>
    <property type="project" value="TreeGrafter"/>
</dbReference>
<keyword evidence="11" id="KW-0904">Protein phosphatase</keyword>
<feature type="domain" description="C2H2-type" evidence="18">
    <location>
        <begin position="259"/>
        <end position="286"/>
    </location>
</feature>
<sequence>MSDFRIDSVCRTCLAETDELRSLFREGKVCGEITTLSDMLVECTALEINQDDQLPQHICNKCVLSLSKAYMFRRTCTNSDSVLRDRIKIKQPDEDEVVSTLYFYDEAESDSIVEECGDQIQYECMELKHDNDACESNVACEEETIECGQYEQIEIAEDSGTNEREYNTSPESSYTVEIAEINQKQFEMRVPRKRAQRVPGPPFKCNECEKILSNHSSYKYHMQLHSDKTPYLCSECGEGFKTRNAYEGHMTTHDENNPNKCEICGKVYRQAGSLRSHMLNHTGEKPFQCKICGKGMTQKSGYKKHMLTHTGEKPHKCDICGSSFRFSSNLITHRRRHTGEKPYVCETCGKAFAGGEQLKRHLSVHTGEKLFKCEICSKVCNRRSALQLHYAHQHSGEKKCTCRVCGETFSQMKALVNHMAIHKECYEEVGMVIDFQRASTYLASNESIAPRHLEDHNRMSQLNNLSIAVICSSNMNRSMEAHGFLSKKGFKVKSFGTGEKVKLPGTAIDKPNIYEFGTPYDEIYNDLSNKDKQYYTQNGLLHMLDRNRRIKRCPERFQTCKERFDIIVTVEERVYDQVIDFMESQEPVYNQPVHLINLEVQDNHEDATIGAFLICDMITMLSKSDDLDNDIDELLHDFESTRQRAVLHSILFY</sequence>
<dbReference type="FunFam" id="3.30.160.60:FF:000624">
    <property type="entry name" value="zinc finger protein 697"/>
    <property type="match status" value="1"/>
</dbReference>
<feature type="domain" description="C2H2-type" evidence="18">
    <location>
        <begin position="400"/>
        <end position="422"/>
    </location>
</feature>
<evidence type="ECO:0000256" key="4">
    <source>
        <dbReference type="ARBA" id="ARBA00013081"/>
    </source>
</evidence>
<evidence type="ECO:0000256" key="5">
    <source>
        <dbReference type="ARBA" id="ARBA00022664"/>
    </source>
</evidence>
<accession>A0A7R8YVG3</accession>
<dbReference type="GO" id="GO:0031124">
    <property type="term" value="P:mRNA 3'-end processing"/>
    <property type="evidence" value="ECO:0007669"/>
    <property type="project" value="UniProtKB-ARBA"/>
</dbReference>
<gene>
    <name evidence="20" type="ORF">HERILL_LOCUS9994</name>
</gene>
<dbReference type="SUPFAM" id="SSF57667">
    <property type="entry name" value="beta-beta-alpha zinc fingers"/>
    <property type="match status" value="5"/>
</dbReference>
<evidence type="ECO:0000313" key="20">
    <source>
        <dbReference type="EMBL" id="CAD7087277.1"/>
    </source>
</evidence>
<evidence type="ECO:0000256" key="1">
    <source>
        <dbReference type="ARBA" id="ARBA00004123"/>
    </source>
</evidence>